<dbReference type="AlphaFoldDB" id="A0A5J4RQ96"/>
<reference evidence="2 3" key="1">
    <citation type="submission" date="2019-03" db="EMBL/GenBank/DDBJ databases">
        <title>Single cell metagenomics reveals metabolic interactions within the superorganism composed of flagellate Streblomastix strix and complex community of Bacteroidetes bacteria on its surface.</title>
        <authorList>
            <person name="Treitli S.C."/>
            <person name="Kolisko M."/>
            <person name="Husnik F."/>
            <person name="Keeling P."/>
            <person name="Hampl V."/>
        </authorList>
    </citation>
    <scope>NUCLEOTIDE SEQUENCE [LARGE SCALE GENOMIC DNA]</scope>
    <source>
        <strain evidence="2">ST1C</strain>
    </source>
</reference>
<comment type="caution">
    <text evidence="2">The sequence shown here is derived from an EMBL/GenBank/DDBJ whole genome shotgun (WGS) entry which is preliminary data.</text>
</comment>
<feature type="non-terminal residue" evidence="2">
    <location>
        <position position="1"/>
    </location>
</feature>
<gene>
    <name evidence="2" type="ORF">EZS28_052983</name>
</gene>
<evidence type="ECO:0000313" key="2">
    <source>
        <dbReference type="EMBL" id="KAA6335273.1"/>
    </source>
</evidence>
<dbReference type="EMBL" id="SNRW01041820">
    <property type="protein sequence ID" value="KAA6335273.1"/>
    <property type="molecule type" value="Genomic_DNA"/>
</dbReference>
<evidence type="ECO:0000256" key="1">
    <source>
        <dbReference type="SAM" id="MobiDB-lite"/>
    </source>
</evidence>
<feature type="compositionally biased region" description="Polar residues" evidence="1">
    <location>
        <begin position="1"/>
        <end position="11"/>
    </location>
</feature>
<sequence length="22" mass="2453">FLRTLSKSGVSLSPVPEELDYD</sequence>
<protein>
    <submittedName>
        <fullName evidence="2">Uncharacterized protein</fullName>
    </submittedName>
</protein>
<evidence type="ECO:0000313" key="3">
    <source>
        <dbReference type="Proteomes" id="UP000324800"/>
    </source>
</evidence>
<name>A0A5J4RQ96_9EUKA</name>
<feature type="region of interest" description="Disordered" evidence="1">
    <location>
        <begin position="1"/>
        <end position="22"/>
    </location>
</feature>
<organism evidence="2 3">
    <name type="scientific">Streblomastix strix</name>
    <dbReference type="NCBI Taxonomy" id="222440"/>
    <lineage>
        <taxon>Eukaryota</taxon>
        <taxon>Metamonada</taxon>
        <taxon>Preaxostyla</taxon>
        <taxon>Oxymonadida</taxon>
        <taxon>Streblomastigidae</taxon>
        <taxon>Streblomastix</taxon>
    </lineage>
</organism>
<accession>A0A5J4RQ96</accession>
<proteinExistence type="predicted"/>
<dbReference type="Proteomes" id="UP000324800">
    <property type="component" value="Unassembled WGS sequence"/>
</dbReference>